<evidence type="ECO:0000313" key="2">
    <source>
        <dbReference type="Proteomes" id="UP001147733"/>
    </source>
</evidence>
<dbReference type="OrthoDB" id="4158087at2759"/>
<keyword evidence="2" id="KW-1185">Reference proteome</keyword>
<comment type="caution">
    <text evidence="1">The sequence shown here is derived from an EMBL/GenBank/DDBJ whole genome shotgun (WGS) entry which is preliminary data.</text>
</comment>
<evidence type="ECO:0000313" key="1">
    <source>
        <dbReference type="EMBL" id="KAJ5215173.1"/>
    </source>
</evidence>
<dbReference type="PANTHER" id="PTHR37540:SF9">
    <property type="entry name" value="ZN(2)-C6 FUNGAL-TYPE DOMAIN-CONTAINING PROTEIN"/>
    <property type="match status" value="1"/>
</dbReference>
<protein>
    <submittedName>
        <fullName evidence="1">Uncharacterized protein</fullName>
    </submittedName>
</protein>
<dbReference type="Proteomes" id="UP001147733">
    <property type="component" value="Unassembled WGS sequence"/>
</dbReference>
<dbReference type="RefSeq" id="XP_056494925.1">
    <property type="nucleotide sequence ID" value="XM_056650569.1"/>
</dbReference>
<name>A0A9W9N8E8_PENCI</name>
<reference evidence="1" key="1">
    <citation type="submission" date="2022-11" db="EMBL/GenBank/DDBJ databases">
        <authorList>
            <person name="Petersen C."/>
        </authorList>
    </citation>
    <scope>NUCLEOTIDE SEQUENCE</scope>
    <source>
        <strain evidence="1">IBT 23319</strain>
    </source>
</reference>
<organism evidence="1 2">
    <name type="scientific">Penicillium citrinum</name>
    <dbReference type="NCBI Taxonomy" id="5077"/>
    <lineage>
        <taxon>Eukaryota</taxon>
        <taxon>Fungi</taxon>
        <taxon>Dikarya</taxon>
        <taxon>Ascomycota</taxon>
        <taxon>Pezizomycotina</taxon>
        <taxon>Eurotiomycetes</taxon>
        <taxon>Eurotiomycetidae</taxon>
        <taxon>Eurotiales</taxon>
        <taxon>Aspergillaceae</taxon>
        <taxon>Penicillium</taxon>
    </lineage>
</organism>
<reference evidence="1" key="2">
    <citation type="journal article" date="2023" name="IMA Fungus">
        <title>Comparative genomic study of the Penicillium genus elucidates a diverse pangenome and 15 lateral gene transfer events.</title>
        <authorList>
            <person name="Petersen C."/>
            <person name="Sorensen T."/>
            <person name="Nielsen M.R."/>
            <person name="Sondergaard T.E."/>
            <person name="Sorensen J.L."/>
            <person name="Fitzpatrick D.A."/>
            <person name="Frisvad J.C."/>
            <person name="Nielsen K.L."/>
        </authorList>
    </citation>
    <scope>NUCLEOTIDE SEQUENCE</scope>
    <source>
        <strain evidence="1">IBT 23319</strain>
    </source>
</reference>
<dbReference type="GeneID" id="81389736"/>
<dbReference type="EMBL" id="JAPQKT010000012">
    <property type="protein sequence ID" value="KAJ5215173.1"/>
    <property type="molecule type" value="Genomic_DNA"/>
</dbReference>
<accession>A0A9W9N8E8</accession>
<gene>
    <name evidence="1" type="ORF">N7469_011664</name>
</gene>
<proteinExistence type="predicted"/>
<sequence>MPFEFVMNDGIDNATRKRIRRHVSLGRNMGRKLTRASKKDLALMTATSFRVPRIVKGTVQNNSRNQGIERPIDDMLLFRTLLPGESKSTVKKVISFLSSMGFSPELSQGLDYGYLGTPTCVKNMFIDDACFHSTMATALVYLDGLVSEPGGKVLSMRHASCTLGLIQRVVTCRSEISDLTIAAVISMAQYEHQQHRIKEGSVHIYGLLQMTHLRGGIRDLIATNFGLGQKLLRIDLEYALQLGSPTMFNLEDTEIGCVGTTDFAKAYLGIHSVQRPGTSRQCRFDFLSVQLRRLLLYETFFAAVLNDAVAGTSPRVDATEVYQNTVLLGYRLVRIKPLGSPCQLSFIENKAHLGLAAFLQFFLQGWDGKITRNDHLTRSLLAAAHELPGVQQDQQELSLWFFFIGAASSHLWDNPFWISRTTAILYGLNIDSWHGVKTVLAEFPWVNAIHDAPGHKLWCLCDHTDDSAPAHLYL</sequence>
<dbReference type="AlphaFoldDB" id="A0A9W9N8E8"/>
<dbReference type="PANTHER" id="PTHR37540">
    <property type="entry name" value="TRANSCRIPTION FACTOR (ACR-2), PUTATIVE-RELATED-RELATED"/>
    <property type="match status" value="1"/>
</dbReference>